<accession>A0A412TWF1</accession>
<dbReference type="Pfam" id="PF16132">
    <property type="entry name" value="DUF4843"/>
    <property type="match status" value="1"/>
</dbReference>
<evidence type="ECO:0000313" key="1">
    <source>
        <dbReference type="EMBL" id="RGU58099.1"/>
    </source>
</evidence>
<reference evidence="1 2" key="1">
    <citation type="submission" date="2018-08" db="EMBL/GenBank/DDBJ databases">
        <title>A genome reference for cultivated species of the human gut microbiota.</title>
        <authorList>
            <person name="Zou Y."/>
            <person name="Xue W."/>
            <person name="Luo G."/>
        </authorList>
    </citation>
    <scope>NUCLEOTIDE SEQUENCE [LARGE SCALE GENOMIC DNA]</scope>
    <source>
        <strain evidence="1 2">AF16-14</strain>
    </source>
</reference>
<dbReference type="InterPro" id="IPR032299">
    <property type="entry name" value="DUF4843"/>
</dbReference>
<organism evidence="1 2">
    <name type="scientific">Odoribacter splanchnicus</name>
    <dbReference type="NCBI Taxonomy" id="28118"/>
    <lineage>
        <taxon>Bacteria</taxon>
        <taxon>Pseudomonadati</taxon>
        <taxon>Bacteroidota</taxon>
        <taxon>Bacteroidia</taxon>
        <taxon>Bacteroidales</taxon>
        <taxon>Odoribacteraceae</taxon>
        <taxon>Odoribacter</taxon>
    </lineage>
</organism>
<dbReference type="AlphaFoldDB" id="A0A412TWF1"/>
<comment type="caution">
    <text evidence="1">The sequence shown here is derived from an EMBL/GenBank/DDBJ whole genome shotgun (WGS) entry which is preliminary data.</text>
</comment>
<dbReference type="RefSeq" id="WP_046402334.1">
    <property type="nucleotide sequence ID" value="NZ_CABJFF010000007.1"/>
</dbReference>
<dbReference type="EMBL" id="QRYC01000003">
    <property type="protein sequence ID" value="RGU58099.1"/>
    <property type="molecule type" value="Genomic_DNA"/>
</dbReference>
<protein>
    <submittedName>
        <fullName evidence="1">DUF4843 domain-containing protein</fullName>
    </submittedName>
</protein>
<sequence>MKKIIILAAMIGIFWGCDRDEYMVYEDDARLQFGPTPDKIYTQQSEWEDTVKTFSFLSVDADKMLDTVYFDIYSIGVVSTVERRYELEQVVIDSADNAEPGVHYKAFDDPEVSGMYVIPAHSAHAVVPVVVMRDTSLDSREYVLKFRIKENENFKLGDRGKQWRKLYLSDVLLRPTRWSDGYFGTYSKVKHRFMMEQTGLKWDDEYLEIVLSDVSMGYYWQGKFRELLYAYNHDPENKDVPLKDENGWEVKF</sequence>
<dbReference type="Proteomes" id="UP000284243">
    <property type="component" value="Unassembled WGS sequence"/>
</dbReference>
<gene>
    <name evidence="1" type="ORF">DWW57_03310</name>
</gene>
<proteinExistence type="predicted"/>
<name>A0A412TWF1_9BACT</name>
<evidence type="ECO:0000313" key="2">
    <source>
        <dbReference type="Proteomes" id="UP000284243"/>
    </source>
</evidence>